<dbReference type="Proteomes" id="UP000500970">
    <property type="component" value="Chromosome"/>
</dbReference>
<protein>
    <submittedName>
        <fullName evidence="1">Uncharacterized protein</fullName>
    </submittedName>
</protein>
<keyword evidence="2" id="KW-1185">Reference proteome</keyword>
<dbReference type="KEGG" id="apes:FOC84_21205"/>
<evidence type="ECO:0000313" key="2">
    <source>
        <dbReference type="Proteomes" id="UP000500970"/>
    </source>
</evidence>
<evidence type="ECO:0000313" key="1">
    <source>
        <dbReference type="EMBL" id="QKH37315.1"/>
    </source>
</evidence>
<proteinExistence type="predicted"/>
<dbReference type="AlphaFoldDB" id="A0A7D4DYT8"/>
<gene>
    <name evidence="1" type="ORF">FOC84_21205</name>
</gene>
<reference evidence="1 2" key="1">
    <citation type="submission" date="2020-05" db="EMBL/GenBank/DDBJ databases">
        <title>FDA dAtabase for Regulatory Grade micrObial Sequences (FDA-ARGOS): Supporting development and validation of Infectious Disease Dx tests.</title>
        <authorList>
            <person name="Sproer C."/>
            <person name="Gronow S."/>
            <person name="Severitt S."/>
            <person name="Schroder I."/>
            <person name="Tallon L."/>
            <person name="Sadzewicz L."/>
            <person name="Zhao X."/>
            <person name="Vavikolanu K."/>
            <person name="Mehta A."/>
            <person name="Aluvathingal J."/>
            <person name="Nadendla S."/>
            <person name="Myers T."/>
            <person name="Yan Y."/>
            <person name="Sichtig H."/>
        </authorList>
    </citation>
    <scope>NUCLEOTIDE SEQUENCE [LARGE SCALE GENOMIC DNA]</scope>
    <source>
        <strain evidence="1 2">FDAARGOS_790</strain>
    </source>
</reference>
<accession>A0A7D4DYT8</accession>
<organism evidence="1 2">
    <name type="scientific">Achromobacter pestifer</name>
    <dbReference type="NCBI Taxonomy" id="1353889"/>
    <lineage>
        <taxon>Bacteria</taxon>
        <taxon>Pseudomonadati</taxon>
        <taxon>Pseudomonadota</taxon>
        <taxon>Betaproteobacteria</taxon>
        <taxon>Burkholderiales</taxon>
        <taxon>Alcaligenaceae</taxon>
        <taxon>Achromobacter</taxon>
    </lineage>
</organism>
<sequence length="76" mass="8308">MYNELGRLIEGTKRLSQHMIGLAIAMEIRAPLNYAIAAYDGDVMTVYPYQPSPVEVPADIGGGLTTHIIDTLTVYP</sequence>
<dbReference type="RefSeq" id="WP_173146165.1">
    <property type="nucleotide sequence ID" value="NZ_CP053985.1"/>
</dbReference>
<name>A0A7D4DYT8_9BURK</name>
<dbReference type="EMBL" id="CP053985">
    <property type="protein sequence ID" value="QKH37315.1"/>
    <property type="molecule type" value="Genomic_DNA"/>
</dbReference>